<keyword evidence="3" id="KW-0687">Ribonucleoprotein</keyword>
<organism evidence="4">
    <name type="scientific">mine drainage metagenome</name>
    <dbReference type="NCBI Taxonomy" id="410659"/>
    <lineage>
        <taxon>unclassified sequences</taxon>
        <taxon>metagenomes</taxon>
        <taxon>ecological metagenomes</taxon>
    </lineage>
</organism>
<dbReference type="GO" id="GO:0006412">
    <property type="term" value="P:translation"/>
    <property type="evidence" value="ECO:0007669"/>
    <property type="project" value="InterPro"/>
</dbReference>
<keyword evidence="2 4" id="KW-0689">Ribosomal protein</keyword>
<dbReference type="NCBIfam" id="NF002242">
    <property type="entry name" value="PRK01151.1"/>
    <property type="match status" value="1"/>
</dbReference>
<dbReference type="GO" id="GO:0003735">
    <property type="term" value="F:structural constituent of ribosome"/>
    <property type="evidence" value="ECO:0007669"/>
    <property type="project" value="InterPro"/>
</dbReference>
<dbReference type="SUPFAM" id="SSF116820">
    <property type="entry name" value="Rps17e-like"/>
    <property type="match status" value="1"/>
</dbReference>
<dbReference type="Pfam" id="PF00833">
    <property type="entry name" value="Ribosomal_S17e"/>
    <property type="match status" value="1"/>
</dbReference>
<dbReference type="HAMAP" id="MF_00511">
    <property type="entry name" value="Ribosomal_eS17"/>
    <property type="match status" value="1"/>
</dbReference>
<dbReference type="InterPro" id="IPR001210">
    <property type="entry name" value="Ribosomal_eS17"/>
</dbReference>
<protein>
    <submittedName>
        <fullName evidence="4">30S ribosomal protein S17e</fullName>
    </submittedName>
</protein>
<dbReference type="GO" id="GO:1990904">
    <property type="term" value="C:ribonucleoprotein complex"/>
    <property type="evidence" value="ECO:0007669"/>
    <property type="project" value="UniProtKB-KW"/>
</dbReference>
<dbReference type="GO" id="GO:0005840">
    <property type="term" value="C:ribosome"/>
    <property type="evidence" value="ECO:0007669"/>
    <property type="project" value="UniProtKB-KW"/>
</dbReference>
<sequence>SPRTGRARPAGRVFLSANGYKGARVAALGMGNIRQTYIKRVAIELIRHYPDEFTADFAHNKQKVLELTDLGVTVDGHLQAIHKKLANRIAGYATRYTKRQQRVVA</sequence>
<dbReference type="EMBL" id="AUZY01007260">
    <property type="protein sequence ID" value="EQD50522.1"/>
    <property type="molecule type" value="Genomic_DNA"/>
</dbReference>
<comment type="caution">
    <text evidence="4">The sequence shown here is derived from an EMBL/GenBank/DDBJ whole genome shotgun (WGS) entry which is preliminary data.</text>
</comment>
<evidence type="ECO:0000313" key="4">
    <source>
        <dbReference type="EMBL" id="EQD50522.1"/>
    </source>
</evidence>
<evidence type="ECO:0000256" key="2">
    <source>
        <dbReference type="ARBA" id="ARBA00022980"/>
    </source>
</evidence>
<accession>T1A0W1</accession>
<name>T1A0W1_9ZZZZ</name>
<feature type="non-terminal residue" evidence="4">
    <location>
        <position position="1"/>
    </location>
</feature>
<comment type="similarity">
    <text evidence="1">Belongs to the eukaryotic ribosomal protein eS17 family.</text>
</comment>
<proteinExistence type="inferred from homology"/>
<dbReference type="Gene3D" id="1.10.60.20">
    <property type="entry name" value="Ribosomal protein S17e-like"/>
    <property type="match status" value="1"/>
</dbReference>
<evidence type="ECO:0000256" key="3">
    <source>
        <dbReference type="ARBA" id="ARBA00023274"/>
    </source>
</evidence>
<gene>
    <name evidence="4" type="ORF">B1B_11209</name>
</gene>
<reference evidence="4" key="1">
    <citation type="submission" date="2013-08" db="EMBL/GenBank/DDBJ databases">
        <authorList>
            <person name="Mendez C."/>
            <person name="Richter M."/>
            <person name="Ferrer M."/>
            <person name="Sanchez J."/>
        </authorList>
    </citation>
    <scope>NUCLEOTIDE SEQUENCE</scope>
</reference>
<reference evidence="4" key="2">
    <citation type="journal article" date="2014" name="ISME J.">
        <title>Microbial stratification in low pH oxic and suboxic macroscopic growths along an acid mine drainage.</title>
        <authorList>
            <person name="Mendez-Garcia C."/>
            <person name="Mesa V."/>
            <person name="Sprenger R.R."/>
            <person name="Richter M."/>
            <person name="Diez M.S."/>
            <person name="Solano J."/>
            <person name="Bargiela R."/>
            <person name="Golyshina O.V."/>
            <person name="Manteca A."/>
            <person name="Ramos J.L."/>
            <person name="Gallego J.R."/>
            <person name="Llorente I."/>
            <person name="Martins Dos Santos V.A."/>
            <person name="Jensen O.N."/>
            <person name="Pelaez A.I."/>
            <person name="Sanchez J."/>
            <person name="Ferrer M."/>
        </authorList>
    </citation>
    <scope>NUCLEOTIDE SEQUENCE</scope>
</reference>
<evidence type="ECO:0000256" key="1">
    <source>
        <dbReference type="ARBA" id="ARBA00010444"/>
    </source>
</evidence>
<dbReference type="AlphaFoldDB" id="T1A0W1"/>
<dbReference type="InterPro" id="IPR036401">
    <property type="entry name" value="Ribosomal_eS17_sf"/>
</dbReference>